<accession>A0AAE3IKF0</accession>
<proteinExistence type="predicted"/>
<feature type="signal peptide" evidence="1">
    <location>
        <begin position="1"/>
        <end position="23"/>
    </location>
</feature>
<reference evidence="2" key="1">
    <citation type="submission" date="2022-10" db="EMBL/GenBank/DDBJ databases">
        <authorList>
            <person name="Kim H.S."/>
            <person name="Kim J.-S."/>
            <person name="Suh M.K."/>
            <person name="Eom M.K."/>
            <person name="Lee J.-S."/>
        </authorList>
    </citation>
    <scope>NUCLEOTIDE SEQUENCE</scope>
    <source>
        <strain evidence="2">LIP-5</strain>
    </source>
</reference>
<dbReference type="EMBL" id="JAOTPL010000002">
    <property type="protein sequence ID" value="MCU7693348.1"/>
    <property type="molecule type" value="Genomic_DNA"/>
</dbReference>
<dbReference type="Pfam" id="PF06835">
    <property type="entry name" value="LptC"/>
    <property type="match status" value="1"/>
</dbReference>
<evidence type="ECO:0000256" key="1">
    <source>
        <dbReference type="SAM" id="SignalP"/>
    </source>
</evidence>
<dbReference type="Gene3D" id="2.60.450.10">
    <property type="entry name" value="Lipopolysaccharide (LPS) transport protein A like domain"/>
    <property type="match status" value="1"/>
</dbReference>
<comment type="caution">
    <text evidence="2">The sequence shown here is derived from an EMBL/GenBank/DDBJ whole genome shotgun (WGS) entry which is preliminary data.</text>
</comment>
<gene>
    <name evidence="2" type="primary">lptC</name>
    <name evidence="2" type="ORF">OD355_02320</name>
</gene>
<evidence type="ECO:0000313" key="3">
    <source>
        <dbReference type="Proteomes" id="UP001209317"/>
    </source>
</evidence>
<dbReference type="PROSITE" id="PS51257">
    <property type="entry name" value="PROKAR_LIPOPROTEIN"/>
    <property type="match status" value="1"/>
</dbReference>
<organism evidence="2 3">
    <name type="scientific">Haoranjiania flava</name>
    <dbReference type="NCBI Taxonomy" id="1856322"/>
    <lineage>
        <taxon>Bacteria</taxon>
        <taxon>Pseudomonadati</taxon>
        <taxon>Bacteroidota</taxon>
        <taxon>Chitinophagia</taxon>
        <taxon>Chitinophagales</taxon>
        <taxon>Chitinophagaceae</taxon>
        <taxon>Haoranjiania</taxon>
    </lineage>
</organism>
<dbReference type="InterPro" id="IPR010664">
    <property type="entry name" value="LipoPS_assembly_LptC-rel"/>
</dbReference>
<evidence type="ECO:0000313" key="2">
    <source>
        <dbReference type="EMBL" id="MCU7693348.1"/>
    </source>
</evidence>
<dbReference type="Proteomes" id="UP001209317">
    <property type="component" value="Unassembled WGS sequence"/>
</dbReference>
<keyword evidence="3" id="KW-1185">Reference proteome</keyword>
<dbReference type="RefSeq" id="WP_263036834.1">
    <property type="nucleotide sequence ID" value="NZ_JAOTPL010000002.1"/>
</dbReference>
<name>A0AAE3IKF0_9BACT</name>
<keyword evidence="1" id="KW-0732">Signal</keyword>
<protein>
    <submittedName>
        <fullName evidence="2">LPS export ABC transporter periplasmic protein LptC</fullName>
    </submittedName>
</protein>
<sequence length="194" mass="22421">MTKGFHHIFLSAALCIGSFFFLASCENDIKEVQNLGKGKENIEEGRDIESFLSIGGMVKARLKAPYMIRRDKDSAATIFPNSLFVTFYNELVPIPESFLKAKYGKYFVDDSKVFLRDSVVFYNIKGDTMRTSELWWDQKTEELYTDKPIWFFQKVPFSLIKGRGFRTKQDFSSYHFDQVYDSQTSVADSTLPSQ</sequence>
<feature type="chain" id="PRO_5041913619" evidence="1">
    <location>
        <begin position="24"/>
        <end position="194"/>
    </location>
</feature>
<dbReference type="AlphaFoldDB" id="A0AAE3IKF0"/>